<dbReference type="GO" id="GO:0015267">
    <property type="term" value="F:channel activity"/>
    <property type="evidence" value="ECO:0007669"/>
    <property type="project" value="TreeGrafter"/>
</dbReference>
<evidence type="ECO:0000256" key="1">
    <source>
        <dbReference type="ARBA" id="ARBA00004141"/>
    </source>
</evidence>
<dbReference type="PANTHER" id="PTHR11266:SF17">
    <property type="entry name" value="PROTEIN MPV17"/>
    <property type="match status" value="1"/>
</dbReference>
<evidence type="ECO:0000256" key="6">
    <source>
        <dbReference type="ARBA" id="ARBA00049743"/>
    </source>
</evidence>
<dbReference type="EMBL" id="JAJJHW010000095">
    <property type="protein sequence ID" value="KAH8386993.1"/>
    <property type="molecule type" value="Genomic_DNA"/>
</dbReference>
<dbReference type="PANTHER" id="PTHR11266">
    <property type="entry name" value="PEROXISOMAL MEMBRANE PROTEIN 2, PXMP2 MPV17"/>
    <property type="match status" value="1"/>
</dbReference>
<comment type="subcellular location">
    <subcellularLocation>
        <location evidence="1">Membrane</location>
        <topology evidence="1">Multi-pass membrane protein</topology>
    </subcellularLocation>
</comment>
<evidence type="ECO:0000256" key="3">
    <source>
        <dbReference type="ARBA" id="ARBA00022692"/>
    </source>
</evidence>
<dbReference type="Pfam" id="PF04117">
    <property type="entry name" value="Mpv17_PMP22"/>
    <property type="match status" value="1"/>
</dbReference>
<dbReference type="GO" id="GO:0016020">
    <property type="term" value="C:membrane"/>
    <property type="evidence" value="ECO:0007669"/>
    <property type="project" value="UniProtKB-SubCell"/>
</dbReference>
<evidence type="ECO:0000313" key="8">
    <source>
        <dbReference type="EMBL" id="KAH8386993.1"/>
    </source>
</evidence>
<feature type="transmembrane region" description="Helical" evidence="7">
    <location>
        <begin position="82"/>
        <end position="101"/>
    </location>
</feature>
<sequence length="168" mass="19215">IMSLAVFAREGLNAAIIMGCGDAIAQLAIEQKPLKDYNVARTARYCAIGFFICGPVLRKWYTKLDTLVSKDQPTFKRGMKKMLVDQTCFAPSFTLLLSYIVPLFNGERHTAIVQRIRNDYVSIMQRSFILWPMAQVINFSLIPINYQVFYVQLIAVIWNCYLSMALNK</sequence>
<gene>
    <name evidence="8" type="ORF">KR093_003940</name>
</gene>
<evidence type="ECO:0000256" key="5">
    <source>
        <dbReference type="ARBA" id="ARBA00023136"/>
    </source>
</evidence>
<feature type="transmembrane region" description="Helical" evidence="7">
    <location>
        <begin position="42"/>
        <end position="61"/>
    </location>
</feature>
<dbReference type="InterPro" id="IPR007248">
    <property type="entry name" value="Mpv17_PMP22"/>
</dbReference>
<accession>A0AAD4KB37</accession>
<dbReference type="Proteomes" id="UP001200034">
    <property type="component" value="Unassembled WGS sequence"/>
</dbReference>
<keyword evidence="3 7" id="KW-0812">Transmembrane</keyword>
<comment type="caution">
    <text evidence="8">The sequence shown here is derived from an EMBL/GenBank/DDBJ whole genome shotgun (WGS) entry which is preliminary data.</text>
</comment>
<keyword evidence="4 7" id="KW-1133">Transmembrane helix</keyword>
<comment type="similarity">
    <text evidence="2 7">Belongs to the peroxisomal membrane protein PXMP2/4 family.</text>
</comment>
<dbReference type="GO" id="GO:0005739">
    <property type="term" value="C:mitochondrion"/>
    <property type="evidence" value="ECO:0007669"/>
    <property type="project" value="TreeGrafter"/>
</dbReference>
<proteinExistence type="inferred from homology"/>
<organism evidence="8 9">
    <name type="scientific">Drosophila rubida</name>
    <dbReference type="NCBI Taxonomy" id="30044"/>
    <lineage>
        <taxon>Eukaryota</taxon>
        <taxon>Metazoa</taxon>
        <taxon>Ecdysozoa</taxon>
        <taxon>Arthropoda</taxon>
        <taxon>Hexapoda</taxon>
        <taxon>Insecta</taxon>
        <taxon>Pterygota</taxon>
        <taxon>Neoptera</taxon>
        <taxon>Endopterygota</taxon>
        <taxon>Diptera</taxon>
        <taxon>Brachycera</taxon>
        <taxon>Muscomorpha</taxon>
        <taxon>Ephydroidea</taxon>
        <taxon>Drosophilidae</taxon>
        <taxon>Drosophila</taxon>
    </lineage>
</organism>
<feature type="non-terminal residue" evidence="8">
    <location>
        <position position="1"/>
    </location>
</feature>
<evidence type="ECO:0000256" key="2">
    <source>
        <dbReference type="ARBA" id="ARBA00006824"/>
    </source>
</evidence>
<evidence type="ECO:0000256" key="7">
    <source>
        <dbReference type="RuleBase" id="RU363053"/>
    </source>
</evidence>
<dbReference type="GO" id="GO:1901858">
    <property type="term" value="P:regulation of mitochondrial DNA metabolic process"/>
    <property type="evidence" value="ECO:0007669"/>
    <property type="project" value="TreeGrafter"/>
</dbReference>
<reference evidence="8" key="1">
    <citation type="journal article" date="2021" name="Mol. Ecol. Resour.">
        <title>Phylogenomic analyses of the genus Drosophila reveals genomic signals of climate adaptation.</title>
        <authorList>
            <person name="Li F."/>
            <person name="Rane R.V."/>
            <person name="Luria V."/>
            <person name="Xiong Z."/>
            <person name="Chen J."/>
            <person name="Li Z."/>
            <person name="Catullo R.A."/>
            <person name="Griffin P.C."/>
            <person name="Schiffer M."/>
            <person name="Pearce S."/>
            <person name="Lee S.F."/>
            <person name="McElroy K."/>
            <person name="Stocker A."/>
            <person name="Shirriffs J."/>
            <person name="Cockerell F."/>
            <person name="Coppin C."/>
            <person name="Sgro C.M."/>
            <person name="Karger A."/>
            <person name="Cain J.W."/>
            <person name="Weber J.A."/>
            <person name="Santpere G."/>
            <person name="Kirschner M.W."/>
            <person name="Hoffmann A.A."/>
            <person name="Oakeshott J.G."/>
            <person name="Zhang G."/>
        </authorList>
    </citation>
    <scope>NUCLEOTIDE SEQUENCE</scope>
    <source>
        <strain evidence="8">BGI-SZ-2011g</strain>
    </source>
</reference>
<keyword evidence="9" id="KW-1185">Reference proteome</keyword>
<feature type="non-terminal residue" evidence="8">
    <location>
        <position position="168"/>
    </location>
</feature>
<dbReference type="AlphaFoldDB" id="A0AAD4KB37"/>
<evidence type="ECO:0000256" key="4">
    <source>
        <dbReference type="ARBA" id="ARBA00022989"/>
    </source>
</evidence>
<name>A0AAD4KB37_9MUSC</name>
<keyword evidence="5 7" id="KW-0472">Membrane</keyword>
<evidence type="ECO:0000313" key="9">
    <source>
        <dbReference type="Proteomes" id="UP001200034"/>
    </source>
</evidence>
<protein>
    <recommendedName>
        <fullName evidence="6">Mitochondrial inner membrane protein Mpv17</fullName>
    </recommendedName>
</protein>